<dbReference type="EMBL" id="BHXQ01000005">
    <property type="protein sequence ID" value="GCC52427.1"/>
    <property type="molecule type" value="Genomic_DNA"/>
</dbReference>
<name>A0A401UC18_9BACT</name>
<evidence type="ECO:0000313" key="5">
    <source>
        <dbReference type="Proteomes" id="UP000288227"/>
    </source>
</evidence>
<dbReference type="InterPro" id="IPR007492">
    <property type="entry name" value="LytTR_DNA-bd_dom"/>
</dbReference>
<dbReference type="PROSITE" id="PS50110">
    <property type="entry name" value="RESPONSE_REGULATORY"/>
    <property type="match status" value="1"/>
</dbReference>
<dbReference type="InterPro" id="IPR046947">
    <property type="entry name" value="LytR-like"/>
</dbReference>
<dbReference type="Pfam" id="PF00072">
    <property type="entry name" value="Response_reg"/>
    <property type="match status" value="1"/>
</dbReference>
<dbReference type="SUPFAM" id="SSF52172">
    <property type="entry name" value="CheY-like"/>
    <property type="match status" value="1"/>
</dbReference>
<dbReference type="GO" id="GO:0003677">
    <property type="term" value="F:DNA binding"/>
    <property type="evidence" value="ECO:0007669"/>
    <property type="project" value="UniProtKB-KW"/>
</dbReference>
<keyword evidence="1" id="KW-0597">Phosphoprotein</keyword>
<evidence type="ECO:0000259" key="3">
    <source>
        <dbReference type="PROSITE" id="PS50930"/>
    </source>
</evidence>
<dbReference type="Pfam" id="PF04397">
    <property type="entry name" value="LytTR"/>
    <property type="match status" value="1"/>
</dbReference>
<keyword evidence="4" id="KW-0238">DNA-binding</keyword>
<dbReference type="PANTHER" id="PTHR37299:SF1">
    <property type="entry name" value="STAGE 0 SPORULATION PROTEIN A HOMOLOG"/>
    <property type="match status" value="1"/>
</dbReference>
<evidence type="ECO:0000259" key="2">
    <source>
        <dbReference type="PROSITE" id="PS50110"/>
    </source>
</evidence>
<dbReference type="SMART" id="SM00448">
    <property type="entry name" value="REC"/>
    <property type="match status" value="1"/>
</dbReference>
<dbReference type="SMART" id="SM00850">
    <property type="entry name" value="LytTR"/>
    <property type="match status" value="1"/>
</dbReference>
<sequence>MSTLALKVLIVEDEQPAAEKLERYLKKYSADINVLGIAGSVKEATQWLDENQSTIDLIFMDIQLTDGLSFQIFQEVKVEKPVIFVTAYNEFALDAFKVNSIDYLLKPVTFTDLSASLKKLESLSSQLRWNDSKSEKIVSTFTENPARVYKNRFMVKLGDHIRSLTTDQISLFFADGRDVYLVTDQLRKFIIDYTLESLEEVLDPKQFYRVNRSYIISIHAIQDVVIYSSSRLKITPHFKWEGEVIVSREKVNEFKEWFDGVH</sequence>
<proteinExistence type="predicted"/>
<dbReference type="Gene3D" id="3.40.50.2300">
    <property type="match status" value="1"/>
</dbReference>
<dbReference type="RefSeq" id="WP_127123086.1">
    <property type="nucleotide sequence ID" value="NZ_BHXQ01000005.1"/>
</dbReference>
<feature type="modified residue" description="4-aspartylphosphate" evidence="1">
    <location>
        <position position="61"/>
    </location>
</feature>
<feature type="domain" description="Response regulatory" evidence="2">
    <location>
        <begin position="7"/>
        <end position="121"/>
    </location>
</feature>
<dbReference type="Proteomes" id="UP000288227">
    <property type="component" value="Unassembled WGS sequence"/>
</dbReference>
<accession>A0A401UC18</accession>
<evidence type="ECO:0000256" key="1">
    <source>
        <dbReference type="PROSITE-ProRule" id="PRU00169"/>
    </source>
</evidence>
<dbReference type="OrthoDB" id="646623at2"/>
<feature type="domain" description="HTH LytTR-type" evidence="3">
    <location>
        <begin position="153"/>
        <end position="260"/>
    </location>
</feature>
<organism evidence="4 5">
    <name type="scientific">Chryseotalea sanaruensis</name>
    <dbReference type="NCBI Taxonomy" id="2482724"/>
    <lineage>
        <taxon>Bacteria</taxon>
        <taxon>Pseudomonadati</taxon>
        <taxon>Bacteroidota</taxon>
        <taxon>Cytophagia</taxon>
        <taxon>Cytophagales</taxon>
        <taxon>Chryseotaleaceae</taxon>
        <taxon>Chryseotalea</taxon>
    </lineage>
</organism>
<dbReference type="InterPro" id="IPR001789">
    <property type="entry name" value="Sig_transdc_resp-reg_receiver"/>
</dbReference>
<reference evidence="4 5" key="1">
    <citation type="submission" date="2018-11" db="EMBL/GenBank/DDBJ databases">
        <title>Chryseotalea sanarue gen. nov., sp., nov., a member of the family Cytophagaceae, isolated from a brackish lake in Hamamatsu Japan.</title>
        <authorList>
            <person name="Maejima Y."/>
            <person name="Iino T."/>
            <person name="Muraguchi Y."/>
            <person name="Fukuda K."/>
            <person name="Ohkuma M."/>
            <person name="Moriuchi R."/>
            <person name="Dohra H."/>
            <person name="Kimbara K."/>
            <person name="Shintani M."/>
        </authorList>
    </citation>
    <scope>NUCLEOTIDE SEQUENCE [LARGE SCALE GENOMIC DNA]</scope>
    <source>
        <strain evidence="4 5">Ys</strain>
    </source>
</reference>
<dbReference type="PROSITE" id="PS50930">
    <property type="entry name" value="HTH_LYTTR"/>
    <property type="match status" value="1"/>
</dbReference>
<dbReference type="AlphaFoldDB" id="A0A401UC18"/>
<dbReference type="Gene3D" id="2.40.50.1020">
    <property type="entry name" value="LytTr DNA-binding domain"/>
    <property type="match status" value="1"/>
</dbReference>
<keyword evidence="5" id="KW-1185">Reference proteome</keyword>
<evidence type="ECO:0000313" key="4">
    <source>
        <dbReference type="EMBL" id="GCC52427.1"/>
    </source>
</evidence>
<dbReference type="InterPro" id="IPR011006">
    <property type="entry name" value="CheY-like_superfamily"/>
</dbReference>
<protein>
    <submittedName>
        <fullName evidence="4">DNA-binding response regulator</fullName>
    </submittedName>
</protein>
<dbReference type="PANTHER" id="PTHR37299">
    <property type="entry name" value="TRANSCRIPTIONAL REGULATOR-RELATED"/>
    <property type="match status" value="1"/>
</dbReference>
<gene>
    <name evidence="4" type="ORF">SanaruYs_26640</name>
</gene>
<comment type="caution">
    <text evidence="4">The sequence shown here is derived from an EMBL/GenBank/DDBJ whole genome shotgun (WGS) entry which is preliminary data.</text>
</comment>
<dbReference type="GO" id="GO:0000156">
    <property type="term" value="F:phosphorelay response regulator activity"/>
    <property type="evidence" value="ECO:0007669"/>
    <property type="project" value="InterPro"/>
</dbReference>